<dbReference type="PANTHER" id="PTHR33116">
    <property type="entry name" value="REVERSE TRANSCRIPTASE ZINC-BINDING DOMAIN-CONTAINING PROTEIN-RELATED-RELATED"/>
    <property type="match status" value="1"/>
</dbReference>
<comment type="caution">
    <text evidence="1">The sequence shown here is derived from an EMBL/GenBank/DDBJ whole genome shotgun (WGS) entry which is preliminary data.</text>
</comment>
<accession>A0A9N7NFH0</accession>
<organism evidence="1 2">
    <name type="scientific">Striga hermonthica</name>
    <name type="common">Purple witchweed</name>
    <name type="synonym">Buchnera hermonthica</name>
    <dbReference type="NCBI Taxonomy" id="68872"/>
    <lineage>
        <taxon>Eukaryota</taxon>
        <taxon>Viridiplantae</taxon>
        <taxon>Streptophyta</taxon>
        <taxon>Embryophyta</taxon>
        <taxon>Tracheophyta</taxon>
        <taxon>Spermatophyta</taxon>
        <taxon>Magnoliopsida</taxon>
        <taxon>eudicotyledons</taxon>
        <taxon>Gunneridae</taxon>
        <taxon>Pentapetalae</taxon>
        <taxon>asterids</taxon>
        <taxon>lamiids</taxon>
        <taxon>Lamiales</taxon>
        <taxon>Orobanchaceae</taxon>
        <taxon>Buchnereae</taxon>
        <taxon>Striga</taxon>
    </lineage>
</organism>
<reference evidence="1" key="1">
    <citation type="submission" date="2019-12" db="EMBL/GenBank/DDBJ databases">
        <authorList>
            <person name="Scholes J."/>
        </authorList>
    </citation>
    <scope>NUCLEOTIDE SEQUENCE</scope>
</reference>
<dbReference type="OrthoDB" id="1936608at2759"/>
<protein>
    <recommendedName>
        <fullName evidence="3">Reverse transcriptase</fullName>
    </recommendedName>
</protein>
<gene>
    <name evidence="1" type="ORF">SHERM_24626</name>
</gene>
<dbReference type="EMBL" id="CACSLK010027773">
    <property type="protein sequence ID" value="CAA0829034.1"/>
    <property type="molecule type" value="Genomic_DNA"/>
</dbReference>
<evidence type="ECO:0000313" key="2">
    <source>
        <dbReference type="Proteomes" id="UP001153555"/>
    </source>
</evidence>
<evidence type="ECO:0008006" key="3">
    <source>
        <dbReference type="Google" id="ProtNLM"/>
    </source>
</evidence>
<name>A0A9N7NFH0_STRHE</name>
<feature type="non-terminal residue" evidence="1">
    <location>
        <position position="284"/>
    </location>
</feature>
<proteinExistence type="predicted"/>
<feature type="non-terminal residue" evidence="1">
    <location>
        <position position="1"/>
    </location>
</feature>
<keyword evidence="2" id="KW-1185">Reference proteome</keyword>
<sequence>SSSDHSALLLDMGLPKLKRQSRFHFDKRWIGIEGFEETVTKVWQIPVTGTHFFQLKEKIKHTRIALLIWTLSFQSQNQALIATLTQEMENLNNDKTGDNWDKWEATKRALNKAHLQEELFWQQKSRLRWLKEGDANTFFHTITLQRRRHNAITRLLTSQGRILSSQVDMERHISEFYSHLFSSEKYKLFTGQSVNLQKSAIFFSRNTPQPLQSSICSGLNGIVCHRSTKYLGLSLGIGRSKKEVLDYVLNSIRNNLQGWQTKFLSPAGKEVLLKAVIQALPIFS</sequence>
<dbReference type="PANTHER" id="PTHR33116:SF86">
    <property type="entry name" value="REVERSE TRANSCRIPTASE DOMAIN-CONTAINING PROTEIN"/>
    <property type="match status" value="1"/>
</dbReference>
<dbReference type="AlphaFoldDB" id="A0A9N7NFH0"/>
<evidence type="ECO:0000313" key="1">
    <source>
        <dbReference type="EMBL" id="CAA0829034.1"/>
    </source>
</evidence>
<dbReference type="Proteomes" id="UP001153555">
    <property type="component" value="Unassembled WGS sequence"/>
</dbReference>